<sequence length="165" mass="17648">MAQNIGSAQTQVNVTIAQVQSIQVSQPTVNINMTQPSHFILGNSSGQQSNHIRVSSSTAYQVTVKASTQYFSYNGNNTTLPVNTIAVKTATGNLTNSNTAPPAGLQVVPQIMLSALPTTIITSPSGEWGRGFHVNYVIPETKSPSYLNREAGTYSTTVMYTLIPQ</sequence>
<evidence type="ECO:0008006" key="3">
    <source>
        <dbReference type="Google" id="ProtNLM"/>
    </source>
</evidence>
<dbReference type="RefSeq" id="WP_128388634.1">
    <property type="nucleotide sequence ID" value="NZ_SBII01000002.1"/>
</dbReference>
<gene>
    <name evidence="1" type="ORF">EPI11_03835</name>
</gene>
<dbReference type="OrthoDB" id="1348850at2"/>
<organism evidence="1 2">
    <name type="scientific">Flavobacterium cerinum</name>
    <dbReference type="NCBI Taxonomy" id="2502784"/>
    <lineage>
        <taxon>Bacteria</taxon>
        <taxon>Pseudomonadati</taxon>
        <taxon>Bacteroidota</taxon>
        <taxon>Flavobacteriia</taxon>
        <taxon>Flavobacteriales</taxon>
        <taxon>Flavobacteriaceae</taxon>
        <taxon>Flavobacterium</taxon>
    </lineage>
</organism>
<evidence type="ECO:0000313" key="1">
    <source>
        <dbReference type="EMBL" id="RWX02362.1"/>
    </source>
</evidence>
<comment type="caution">
    <text evidence="1">The sequence shown here is derived from an EMBL/GenBank/DDBJ whole genome shotgun (WGS) entry which is preliminary data.</text>
</comment>
<protein>
    <recommendedName>
        <fullName evidence="3">WxL domain-containing protein</fullName>
    </recommendedName>
</protein>
<keyword evidence="2" id="KW-1185">Reference proteome</keyword>
<proteinExistence type="predicted"/>
<dbReference type="AlphaFoldDB" id="A0A444HDK7"/>
<dbReference type="EMBL" id="SBII01000002">
    <property type="protein sequence ID" value="RWX02362.1"/>
    <property type="molecule type" value="Genomic_DNA"/>
</dbReference>
<name>A0A444HDK7_9FLAO</name>
<accession>A0A444HDK7</accession>
<reference evidence="1 2" key="1">
    <citation type="submission" date="2019-01" db="EMBL/GenBank/DDBJ databases">
        <title>Flavobacterium sp. nov.,isolated from freshwater.</title>
        <authorList>
            <person name="Zhang R."/>
            <person name="Du Z.-J."/>
        </authorList>
    </citation>
    <scope>NUCLEOTIDE SEQUENCE [LARGE SCALE GENOMIC DNA]</scope>
    <source>
        <strain evidence="1 2">1E403</strain>
    </source>
</reference>
<evidence type="ECO:0000313" key="2">
    <source>
        <dbReference type="Proteomes" id="UP000287527"/>
    </source>
</evidence>
<dbReference type="Proteomes" id="UP000287527">
    <property type="component" value="Unassembled WGS sequence"/>
</dbReference>